<comment type="catalytic activity">
    <reaction evidence="6 7">
        <text>diphosphate + H2O = 2 phosphate + H(+)</text>
        <dbReference type="Rhea" id="RHEA:24576"/>
        <dbReference type="ChEBI" id="CHEBI:15377"/>
        <dbReference type="ChEBI" id="CHEBI:15378"/>
        <dbReference type="ChEBI" id="CHEBI:33019"/>
        <dbReference type="ChEBI" id="CHEBI:43474"/>
        <dbReference type="EC" id="3.6.1.1"/>
    </reaction>
</comment>
<keyword evidence="3 7" id="KW-0479">Metal-binding</keyword>
<sequence>MQIKVFVEIPKGSQNKYERDEKTGEMVLDRTLYGPHYFPFEYGFIQDTQGEDGDPLDVVLLTSHPTFSGCVVKAEVIGYLEMEDEAGIDHKIIAVPIEKIDPRWSHVKDVKDLGVHQRAEIKEFFETYKRLEPNKWVKVTDFKPREEAEKLIEKVQARE</sequence>
<evidence type="ECO:0000313" key="8">
    <source>
        <dbReference type="EMBL" id="OHA65073.1"/>
    </source>
</evidence>
<dbReference type="SUPFAM" id="SSF50324">
    <property type="entry name" value="Inorganic pyrophosphatase"/>
    <property type="match status" value="1"/>
</dbReference>
<dbReference type="CDD" id="cd00412">
    <property type="entry name" value="pyrophosphatase"/>
    <property type="match status" value="1"/>
</dbReference>
<evidence type="ECO:0000256" key="3">
    <source>
        <dbReference type="ARBA" id="ARBA00022723"/>
    </source>
</evidence>
<comment type="caution">
    <text evidence="8">The sequence shown here is derived from an EMBL/GenBank/DDBJ whole genome shotgun (WGS) entry which is preliminary data.</text>
</comment>
<feature type="binding site" evidence="7">
    <location>
        <position position="52"/>
    </location>
    <ligand>
        <name>Mg(2+)</name>
        <dbReference type="ChEBI" id="CHEBI:18420"/>
        <label>1</label>
    </ligand>
</feature>
<feature type="binding site" evidence="7">
    <location>
        <position position="16"/>
    </location>
    <ligand>
        <name>substrate</name>
    </ligand>
</feature>
<dbReference type="AlphaFoldDB" id="A0A1G2QX51"/>
<feature type="binding site" evidence="7">
    <location>
        <position position="30"/>
    </location>
    <ligand>
        <name>substrate</name>
    </ligand>
</feature>
<feature type="binding site" evidence="7">
    <location>
        <position position="128"/>
    </location>
    <ligand>
        <name>substrate</name>
    </ligand>
</feature>
<dbReference type="GO" id="GO:0005737">
    <property type="term" value="C:cytoplasm"/>
    <property type="evidence" value="ECO:0007669"/>
    <property type="project" value="UniProtKB-SubCell"/>
</dbReference>
<dbReference type="Pfam" id="PF00719">
    <property type="entry name" value="Pyrophosphatase"/>
    <property type="match status" value="1"/>
</dbReference>
<dbReference type="EMBL" id="MHTS01000001">
    <property type="protein sequence ID" value="OHA65073.1"/>
    <property type="molecule type" value="Genomic_DNA"/>
</dbReference>
<reference evidence="8 9" key="1">
    <citation type="journal article" date="2016" name="Nat. Commun.">
        <title>Thousands of microbial genomes shed light on interconnected biogeochemical processes in an aquifer system.</title>
        <authorList>
            <person name="Anantharaman K."/>
            <person name="Brown C.T."/>
            <person name="Hug L.A."/>
            <person name="Sharon I."/>
            <person name="Castelle C.J."/>
            <person name="Probst A.J."/>
            <person name="Thomas B.C."/>
            <person name="Singh A."/>
            <person name="Wilkins M.J."/>
            <person name="Karaoz U."/>
            <person name="Brodie E.L."/>
            <person name="Williams K.H."/>
            <person name="Hubbard S.S."/>
            <person name="Banfield J.F."/>
        </authorList>
    </citation>
    <scope>NUCLEOTIDE SEQUENCE [LARGE SCALE GENOMIC DNA]</scope>
</reference>
<dbReference type="EC" id="3.6.1.1" evidence="7"/>
<dbReference type="FunFam" id="3.90.80.10:FF:000003">
    <property type="entry name" value="Inorganic pyrophosphatase"/>
    <property type="match status" value="1"/>
</dbReference>
<dbReference type="HAMAP" id="MF_00209">
    <property type="entry name" value="Inorganic_PPase"/>
    <property type="match status" value="1"/>
</dbReference>
<proteinExistence type="inferred from homology"/>
<evidence type="ECO:0000256" key="4">
    <source>
        <dbReference type="ARBA" id="ARBA00022801"/>
    </source>
</evidence>
<dbReference type="GO" id="GO:0004427">
    <property type="term" value="F:inorganic diphosphate phosphatase activity"/>
    <property type="evidence" value="ECO:0007669"/>
    <property type="project" value="UniProtKB-UniRule"/>
</dbReference>
<organism evidence="8 9">
    <name type="scientific">Candidatus Wildermuthbacteria bacterium RIFCSPHIGHO2_01_FULL_48_27b</name>
    <dbReference type="NCBI Taxonomy" id="1802447"/>
    <lineage>
        <taxon>Bacteria</taxon>
        <taxon>Candidatus Wildermuthiibacteriota</taxon>
    </lineage>
</organism>
<dbReference type="GO" id="GO:0006796">
    <property type="term" value="P:phosphate-containing compound metabolic process"/>
    <property type="evidence" value="ECO:0007669"/>
    <property type="project" value="InterPro"/>
</dbReference>
<dbReference type="Proteomes" id="UP000178170">
    <property type="component" value="Unassembled WGS sequence"/>
</dbReference>
<comment type="function">
    <text evidence="7">Catalyzes the hydrolysis of inorganic pyrophosphate (PPi) forming two phosphate ions.</text>
</comment>
<evidence type="ECO:0000256" key="7">
    <source>
        <dbReference type="HAMAP-Rule" id="MF_00209"/>
    </source>
</evidence>
<comment type="cofactor">
    <cofactor evidence="1 7">
        <name>Mg(2+)</name>
        <dbReference type="ChEBI" id="CHEBI:18420"/>
    </cofactor>
</comment>
<gene>
    <name evidence="7" type="primary">ppa</name>
    <name evidence="8" type="ORF">A2843_00875</name>
</gene>
<comment type="subcellular location">
    <subcellularLocation>
        <location evidence="7">Cytoplasm</location>
    </subcellularLocation>
</comment>
<evidence type="ECO:0000256" key="5">
    <source>
        <dbReference type="ARBA" id="ARBA00022842"/>
    </source>
</evidence>
<feature type="binding site" evidence="7">
    <location>
        <position position="42"/>
    </location>
    <ligand>
        <name>substrate</name>
    </ligand>
</feature>
<evidence type="ECO:0000256" key="2">
    <source>
        <dbReference type="ARBA" id="ARBA00022490"/>
    </source>
</evidence>
<evidence type="ECO:0000256" key="6">
    <source>
        <dbReference type="ARBA" id="ARBA00047820"/>
    </source>
</evidence>
<protein>
    <recommendedName>
        <fullName evidence="7">Inorganic pyrophosphatase</fullName>
        <ecNumber evidence="7">3.6.1.1</ecNumber>
    </recommendedName>
    <alternativeName>
        <fullName evidence="7">Pyrophosphate phospho-hydrolase</fullName>
        <shortName evidence="7">PPase</shortName>
    </alternativeName>
</protein>
<evidence type="ECO:0000256" key="1">
    <source>
        <dbReference type="ARBA" id="ARBA00001946"/>
    </source>
</evidence>
<evidence type="ECO:0000313" key="9">
    <source>
        <dbReference type="Proteomes" id="UP000178170"/>
    </source>
</evidence>
<comment type="similarity">
    <text evidence="7">Belongs to the PPase family.</text>
</comment>
<comment type="subunit">
    <text evidence="7">Homohexamer.</text>
</comment>
<dbReference type="GO" id="GO:0000287">
    <property type="term" value="F:magnesium ion binding"/>
    <property type="evidence" value="ECO:0007669"/>
    <property type="project" value="UniProtKB-UniRule"/>
</dbReference>
<dbReference type="InterPro" id="IPR008162">
    <property type="entry name" value="Pyrophosphatase"/>
</dbReference>
<keyword evidence="4 7" id="KW-0378">Hydrolase</keyword>
<dbReference type="PANTHER" id="PTHR10286">
    <property type="entry name" value="INORGANIC PYROPHOSPHATASE"/>
    <property type="match status" value="1"/>
</dbReference>
<accession>A0A1G2QX51</accession>
<keyword evidence="5 7" id="KW-0460">Magnesium</keyword>
<dbReference type="PROSITE" id="PS00387">
    <property type="entry name" value="PPASE"/>
    <property type="match status" value="1"/>
</dbReference>
<feature type="binding site" evidence="7">
    <location>
        <position position="57"/>
    </location>
    <ligand>
        <name>Mg(2+)</name>
        <dbReference type="ChEBI" id="CHEBI:18420"/>
        <label>2</label>
    </ligand>
</feature>
<feature type="binding site" evidence="7">
    <location>
        <position position="57"/>
    </location>
    <ligand>
        <name>Mg(2+)</name>
        <dbReference type="ChEBI" id="CHEBI:18420"/>
        <label>1</label>
    </ligand>
</feature>
<feature type="binding site" evidence="7">
    <location>
        <position position="89"/>
    </location>
    <ligand>
        <name>Mg(2+)</name>
        <dbReference type="ChEBI" id="CHEBI:18420"/>
        <label>1</label>
    </ligand>
</feature>
<dbReference type="Gene3D" id="3.90.80.10">
    <property type="entry name" value="Inorganic pyrophosphatase"/>
    <property type="match status" value="1"/>
</dbReference>
<name>A0A1G2QX51_9BACT</name>
<keyword evidence="2 7" id="KW-0963">Cytoplasm</keyword>
<dbReference type="InterPro" id="IPR036649">
    <property type="entry name" value="Pyrophosphatase_sf"/>
</dbReference>